<dbReference type="Proteomes" id="UP001056384">
    <property type="component" value="Chromosome 3"/>
</dbReference>
<protein>
    <submittedName>
        <fullName evidence="1">Uncharacterized protein</fullName>
    </submittedName>
</protein>
<evidence type="ECO:0000313" key="1">
    <source>
        <dbReference type="EMBL" id="USW50609.1"/>
    </source>
</evidence>
<dbReference type="AlphaFoldDB" id="A0A9Q9EI14"/>
<organism evidence="1 2">
    <name type="scientific">Septoria linicola</name>
    <dbReference type="NCBI Taxonomy" id="215465"/>
    <lineage>
        <taxon>Eukaryota</taxon>
        <taxon>Fungi</taxon>
        <taxon>Dikarya</taxon>
        <taxon>Ascomycota</taxon>
        <taxon>Pezizomycotina</taxon>
        <taxon>Dothideomycetes</taxon>
        <taxon>Dothideomycetidae</taxon>
        <taxon>Mycosphaerellales</taxon>
        <taxon>Mycosphaerellaceae</taxon>
        <taxon>Septoria</taxon>
    </lineage>
</organism>
<keyword evidence="2" id="KW-1185">Reference proteome</keyword>
<name>A0A9Q9EI14_9PEZI</name>
<accession>A0A9Q9EI14</accession>
<reference evidence="1" key="1">
    <citation type="submission" date="2022-06" db="EMBL/GenBank/DDBJ databases">
        <title>Complete genome sequences of two strains of the flax pathogen Septoria linicola.</title>
        <authorList>
            <person name="Lapalu N."/>
            <person name="Simon A."/>
            <person name="Demenou B."/>
            <person name="Paumier D."/>
            <person name="Guillot M.-P."/>
            <person name="Gout L."/>
            <person name="Valade R."/>
        </authorList>
    </citation>
    <scope>NUCLEOTIDE SEQUENCE</scope>
    <source>
        <strain evidence="1">SE15195</strain>
    </source>
</reference>
<evidence type="ECO:0000313" key="2">
    <source>
        <dbReference type="Proteomes" id="UP001056384"/>
    </source>
</evidence>
<gene>
    <name evidence="1" type="ORF">Slin15195_G039280</name>
</gene>
<sequence>MSSENAAKVFGPAETKAMFTKKWLEKLTAHLNTWPGRGLPWSTTDMPKFCDQGVDLILAFWKQANAIGLQQSPSQQGVFSGRYPQIAESGRPFVVAHHIRKAIDSCLREWTEFPRAYSIRAVRSQIDKVVDKVTLAVAEGNWPEDKAPNARFARMEDPKHADLLKSAFATVEAEVRQRIGTSGHLTNADRTMKEVLVEMQQTGQLKEWFAMVNGTQPE</sequence>
<dbReference type="EMBL" id="CP099420">
    <property type="protein sequence ID" value="USW50609.1"/>
    <property type="molecule type" value="Genomic_DNA"/>
</dbReference>
<proteinExistence type="predicted"/>